<keyword evidence="8 11" id="KW-1133">Transmembrane helix</keyword>
<dbReference type="Pfam" id="PF02163">
    <property type="entry name" value="Peptidase_M50"/>
    <property type="match status" value="1"/>
</dbReference>
<dbReference type="Gene3D" id="2.30.42.10">
    <property type="match status" value="2"/>
</dbReference>
<name>Q6LN31_PHOPR</name>
<comment type="similarity">
    <text evidence="3 11">Belongs to the peptidase M50B family.</text>
</comment>
<dbReference type="KEGG" id="ppr:PBPRA2961"/>
<dbReference type="GO" id="GO:0046872">
    <property type="term" value="F:metal ion binding"/>
    <property type="evidence" value="ECO:0007669"/>
    <property type="project" value="UniProtKB-KW"/>
</dbReference>
<dbReference type="SMART" id="SM00228">
    <property type="entry name" value="PDZ"/>
    <property type="match status" value="2"/>
</dbReference>
<evidence type="ECO:0000256" key="8">
    <source>
        <dbReference type="ARBA" id="ARBA00022989"/>
    </source>
</evidence>
<keyword evidence="11" id="KW-0479">Metal-binding</keyword>
<dbReference type="GO" id="GO:0016020">
    <property type="term" value="C:membrane"/>
    <property type="evidence" value="ECO:0007669"/>
    <property type="project" value="UniProtKB-SubCell"/>
</dbReference>
<dbReference type="InterPro" id="IPR001478">
    <property type="entry name" value="PDZ"/>
</dbReference>
<organism evidence="13 14">
    <name type="scientific">Photobacterium profundum (strain SS9)</name>
    <dbReference type="NCBI Taxonomy" id="298386"/>
    <lineage>
        <taxon>Bacteria</taxon>
        <taxon>Pseudomonadati</taxon>
        <taxon>Pseudomonadota</taxon>
        <taxon>Gammaproteobacteria</taxon>
        <taxon>Vibrionales</taxon>
        <taxon>Vibrionaceae</taxon>
        <taxon>Photobacterium</taxon>
    </lineage>
</organism>
<keyword evidence="4 13" id="KW-0645">Protease</keyword>
<dbReference type="GO" id="GO:0004222">
    <property type="term" value="F:metalloendopeptidase activity"/>
    <property type="evidence" value="ECO:0007669"/>
    <property type="project" value="InterPro"/>
</dbReference>
<dbReference type="InterPro" id="IPR036034">
    <property type="entry name" value="PDZ_sf"/>
</dbReference>
<dbReference type="InterPro" id="IPR041489">
    <property type="entry name" value="PDZ_6"/>
</dbReference>
<evidence type="ECO:0000313" key="14">
    <source>
        <dbReference type="Proteomes" id="UP000000593"/>
    </source>
</evidence>
<evidence type="ECO:0000256" key="2">
    <source>
        <dbReference type="ARBA" id="ARBA00004141"/>
    </source>
</evidence>
<dbReference type="CDD" id="cd06163">
    <property type="entry name" value="S2P-M50_PDZ_RseP-like"/>
    <property type="match status" value="2"/>
</dbReference>
<keyword evidence="9 11" id="KW-0482">Metalloprotease</keyword>
<comment type="subcellular location">
    <subcellularLocation>
        <location evidence="2">Membrane</location>
        <topology evidence="2">Multi-pass membrane protein</topology>
    </subcellularLocation>
</comment>
<comment type="cofactor">
    <cofactor evidence="1 11">
        <name>Zn(2+)</name>
        <dbReference type="ChEBI" id="CHEBI:29105"/>
    </cofactor>
</comment>
<feature type="transmembrane region" description="Helical" evidence="11">
    <location>
        <begin position="379"/>
        <end position="401"/>
    </location>
</feature>
<keyword evidence="6 11" id="KW-0378">Hydrolase</keyword>
<evidence type="ECO:0000259" key="12">
    <source>
        <dbReference type="SMART" id="SM00228"/>
    </source>
</evidence>
<evidence type="ECO:0000256" key="7">
    <source>
        <dbReference type="ARBA" id="ARBA00022833"/>
    </source>
</evidence>
<dbReference type="Pfam" id="PF17820">
    <property type="entry name" value="PDZ_6"/>
    <property type="match status" value="1"/>
</dbReference>
<dbReference type="GO" id="GO:0006508">
    <property type="term" value="P:proteolysis"/>
    <property type="evidence" value="ECO:0007669"/>
    <property type="project" value="UniProtKB-KW"/>
</dbReference>
<keyword evidence="7 11" id="KW-0862">Zinc</keyword>
<evidence type="ECO:0000256" key="5">
    <source>
        <dbReference type="ARBA" id="ARBA00022692"/>
    </source>
</evidence>
<evidence type="ECO:0000313" key="13">
    <source>
        <dbReference type="EMBL" id="CAG21295.1"/>
    </source>
</evidence>
<reference evidence="14" key="1">
    <citation type="journal article" date="2005" name="Science">
        <title>Life at depth: Photobacterium profundum genome sequence and expression analysis.</title>
        <authorList>
            <person name="Vezzi A."/>
            <person name="Campanaro S."/>
            <person name="D'Angelo M."/>
            <person name="Simonato F."/>
            <person name="Vitulo N."/>
            <person name="Lauro F.M."/>
            <person name="Cestaro A."/>
            <person name="Malacrida G."/>
            <person name="Simionati B."/>
            <person name="Cannata N."/>
            <person name="Romualdi C."/>
            <person name="Bartlett D.H."/>
            <person name="Valle G."/>
        </authorList>
    </citation>
    <scope>NUCLEOTIDE SEQUENCE [LARGE SCALE GENOMIC DNA]</scope>
    <source>
        <strain evidence="14">ATCC BAA-1253 / SS9</strain>
    </source>
</reference>
<accession>Q6LN31</accession>
<sequence>MNMMSVLWNLGSFILALGILIAVHEFGHFWVARRCGVYVERFSIGFGKSLWRKVGKDGTEYTLAMIPLGGYVKMLDERVDDVPADKKHMAFNNKPLWQRSAIVAAGPMANFIFAIFAYWVVYLIGIPAVRPIIGDVAPQSIAAEAGISSGMELKSISGIKTADWESANMAMISHIGDKEMVITVTEPNNDYEVQRTLNLSTWSFDPESERVLTTLGIAPYSPAITLSISQLVDGGAAIDAGFRLNDKIVAIDNTPITQWLEVVDAVRSHPEQALLFDLEREGQRVSVTLTPKLKKLANDELIGYAGFAPEVEAWPESYRINLQFGPIEAVGKATEKTWQLVTLTFGMVTKLVTGDVALKNLSGPISIAKGAGMTADYGLVYFLGFLALISVNLGIVNLLPLPVLDGGHLMYFAIEAVTRRPVSERVQDLGYRVGSAILVALMAVALFNDFTRL</sequence>
<dbReference type="CDD" id="cd23082">
    <property type="entry name" value="cpPDZ1_EcRseP-like"/>
    <property type="match status" value="1"/>
</dbReference>
<evidence type="ECO:0000256" key="1">
    <source>
        <dbReference type="ARBA" id="ARBA00001947"/>
    </source>
</evidence>
<dbReference type="InterPro" id="IPR008915">
    <property type="entry name" value="Peptidase_M50"/>
</dbReference>
<dbReference type="InterPro" id="IPR004387">
    <property type="entry name" value="Pept_M50_Zn"/>
</dbReference>
<proteinExistence type="inferred from homology"/>
<feature type="transmembrane region" description="Helical" evidence="11">
    <location>
        <begin position="429"/>
        <end position="447"/>
    </location>
</feature>
<evidence type="ECO:0000256" key="9">
    <source>
        <dbReference type="ARBA" id="ARBA00023049"/>
    </source>
</evidence>
<keyword evidence="5 11" id="KW-0812">Transmembrane</keyword>
<evidence type="ECO:0000256" key="11">
    <source>
        <dbReference type="RuleBase" id="RU362031"/>
    </source>
</evidence>
<dbReference type="Proteomes" id="UP000000593">
    <property type="component" value="Chromosome 1"/>
</dbReference>
<protein>
    <recommendedName>
        <fullName evidence="11">Zinc metalloprotease</fullName>
        <ecNumber evidence="11">3.4.24.-</ecNumber>
    </recommendedName>
</protein>
<dbReference type="HOGENOM" id="CLU_025778_0_2_6"/>
<dbReference type="EC" id="3.4.24.-" evidence="11"/>
<dbReference type="NCBIfam" id="TIGR00054">
    <property type="entry name" value="RIP metalloprotease RseP"/>
    <property type="match status" value="1"/>
</dbReference>
<dbReference type="PANTHER" id="PTHR42837">
    <property type="entry name" value="REGULATOR OF SIGMA-E PROTEASE RSEP"/>
    <property type="match status" value="1"/>
</dbReference>
<keyword evidence="14" id="KW-1185">Reference proteome</keyword>
<dbReference type="PANTHER" id="PTHR42837:SF2">
    <property type="entry name" value="MEMBRANE METALLOPROTEASE ARASP2, CHLOROPLASTIC-RELATED"/>
    <property type="match status" value="1"/>
</dbReference>
<evidence type="ECO:0000256" key="3">
    <source>
        <dbReference type="ARBA" id="ARBA00007931"/>
    </source>
</evidence>
<dbReference type="STRING" id="298386.PBPRA2961"/>
<evidence type="ECO:0000256" key="6">
    <source>
        <dbReference type="ARBA" id="ARBA00022801"/>
    </source>
</evidence>
<evidence type="ECO:0000256" key="10">
    <source>
        <dbReference type="ARBA" id="ARBA00023136"/>
    </source>
</evidence>
<dbReference type="EMBL" id="CR378672">
    <property type="protein sequence ID" value="CAG21295.1"/>
    <property type="molecule type" value="Genomic_DNA"/>
</dbReference>
<evidence type="ECO:0000256" key="4">
    <source>
        <dbReference type="ARBA" id="ARBA00022670"/>
    </source>
</evidence>
<gene>
    <name evidence="13" type="primary">S0169</name>
    <name evidence="13" type="ordered locus">PBPRA2961</name>
</gene>
<keyword evidence="10 11" id="KW-0472">Membrane</keyword>
<feature type="domain" description="PDZ" evidence="12">
    <location>
        <begin position="213"/>
        <end position="282"/>
    </location>
</feature>
<feature type="transmembrane region" description="Helical" evidence="11">
    <location>
        <begin position="101"/>
        <end position="124"/>
    </location>
</feature>
<dbReference type="NCBIfam" id="NF008046">
    <property type="entry name" value="PRK10779.1"/>
    <property type="match status" value="1"/>
</dbReference>
<dbReference type="AlphaFoldDB" id="Q6LN31"/>
<dbReference type="eggNOG" id="COG0750">
    <property type="taxonomic scope" value="Bacteria"/>
</dbReference>
<dbReference type="SUPFAM" id="SSF50156">
    <property type="entry name" value="PDZ domain-like"/>
    <property type="match status" value="2"/>
</dbReference>
<feature type="domain" description="PDZ" evidence="12">
    <location>
        <begin position="117"/>
        <end position="188"/>
    </location>
</feature>